<keyword evidence="2" id="KW-1185">Reference proteome</keyword>
<dbReference type="Proteomes" id="UP000692954">
    <property type="component" value="Unassembled WGS sequence"/>
</dbReference>
<evidence type="ECO:0000313" key="2">
    <source>
        <dbReference type="Proteomes" id="UP000692954"/>
    </source>
</evidence>
<comment type="caution">
    <text evidence="1">The sequence shown here is derived from an EMBL/GenBank/DDBJ whole genome shotgun (WGS) entry which is preliminary data.</text>
</comment>
<name>A0A8S1R608_9CILI</name>
<accession>A0A8S1R608</accession>
<reference evidence="1" key="1">
    <citation type="submission" date="2021-01" db="EMBL/GenBank/DDBJ databases">
        <authorList>
            <consortium name="Genoscope - CEA"/>
            <person name="William W."/>
        </authorList>
    </citation>
    <scope>NUCLEOTIDE SEQUENCE</scope>
</reference>
<dbReference type="OrthoDB" id="289416at2759"/>
<evidence type="ECO:0000313" key="1">
    <source>
        <dbReference type="EMBL" id="CAD8123516.1"/>
    </source>
</evidence>
<protein>
    <submittedName>
        <fullName evidence="1">Uncharacterized protein</fullName>
    </submittedName>
</protein>
<dbReference type="EMBL" id="CAJJDN010000145">
    <property type="protein sequence ID" value="CAD8123516.1"/>
    <property type="molecule type" value="Genomic_DNA"/>
</dbReference>
<gene>
    <name evidence="1" type="ORF">PSON_ATCC_30995.1.T1450063</name>
</gene>
<organism evidence="1 2">
    <name type="scientific">Paramecium sonneborni</name>
    <dbReference type="NCBI Taxonomy" id="65129"/>
    <lineage>
        <taxon>Eukaryota</taxon>
        <taxon>Sar</taxon>
        <taxon>Alveolata</taxon>
        <taxon>Ciliophora</taxon>
        <taxon>Intramacronucleata</taxon>
        <taxon>Oligohymenophorea</taxon>
        <taxon>Peniculida</taxon>
        <taxon>Parameciidae</taxon>
        <taxon>Paramecium</taxon>
    </lineage>
</organism>
<proteinExistence type="predicted"/>
<dbReference type="AlphaFoldDB" id="A0A8S1R608"/>
<sequence length="355" mass="42281">MVYSGAYQIPLFCQQLDRTPPFDMKKIYSHERSPCCTMLVRIYKAPLSKDGKRALSIQEFPSLKDQITRSIMRSRLQYEARVYNTELALITKSENELFPQRTIRPDISVREAAYLLIKGEQINKQFKDHEKIDYLDNRISLTHDSFMIDMMFLLNIDQKQDSNQQQMDYIIQQINPICMLSFIIYLNQEHIIQDRKIQICVLIMISIQKQIMMLGSNLKKMLTDIRIQYKIQNQFLSLNQMEIYLMQVGQYYRYSHLTIMLCQTVINYQSSEDLYLALLQKILKDKILGIIFEIKLRIIKYFILKTCLSSLDQQMLKEKDIKINVWIVIDYNINIYLKEKISNNGLTILLLFWIR</sequence>